<keyword evidence="3" id="KW-0479">Metal-binding</keyword>
<evidence type="ECO:0000313" key="7">
    <source>
        <dbReference type="EMBL" id="MFM9412831.1"/>
    </source>
</evidence>
<evidence type="ECO:0000256" key="4">
    <source>
        <dbReference type="ARBA" id="ARBA00022801"/>
    </source>
</evidence>
<proteinExistence type="inferred from homology"/>
<dbReference type="InterPro" id="IPR020084">
    <property type="entry name" value="NUDIX_hydrolase_CS"/>
</dbReference>
<evidence type="ECO:0000256" key="2">
    <source>
        <dbReference type="ARBA" id="ARBA00005582"/>
    </source>
</evidence>
<sequence>MGLTTLCYLKYEDDVLMLYRNKKDHDVNRGKWIGVGGKFLPGESPDECARREIREETGLVPETLAYRGIVTFCYDEAPPEYMHVYLGTVDSRDLTPCDEGTLRWVPEEEVPALALWPGDRLFLPLALDEEGPAFSMKLVYKDDILVQAALNGEPMKVSVVQSLFQ</sequence>
<accession>A0ABW9GXS5</accession>
<dbReference type="Pfam" id="PF00293">
    <property type="entry name" value="NUDIX"/>
    <property type="match status" value="1"/>
</dbReference>
<comment type="cofactor">
    <cofactor evidence="1">
        <name>Mg(2+)</name>
        <dbReference type="ChEBI" id="CHEBI:18420"/>
    </cofactor>
</comment>
<keyword evidence="8" id="KW-1185">Reference proteome</keyword>
<dbReference type="EMBL" id="JBJUVG010000001">
    <property type="protein sequence ID" value="MFM9412831.1"/>
    <property type="molecule type" value="Genomic_DNA"/>
</dbReference>
<dbReference type="RefSeq" id="WP_408976462.1">
    <property type="nucleotide sequence ID" value="NZ_JBJUVG010000001.1"/>
</dbReference>
<dbReference type="InterPro" id="IPR000086">
    <property type="entry name" value="NUDIX_hydrolase_dom"/>
</dbReference>
<dbReference type="Gene3D" id="3.90.79.10">
    <property type="entry name" value="Nucleoside Triphosphate Pyrophosphohydrolase"/>
    <property type="match status" value="1"/>
</dbReference>
<dbReference type="PRINTS" id="PR01402">
    <property type="entry name" value="MUTATORMUTX"/>
</dbReference>
<reference evidence="7 8" key="1">
    <citation type="journal article" date="2016" name="Int. J. Syst. Evol. Microbiol.">
        <title>Peptococcus simiae sp. nov., isolated from rhesus macaque faeces and emended description of the genus Peptococcus.</title>
        <authorList>
            <person name="Shkoporov A.N."/>
            <person name="Efimov B.A."/>
            <person name="Kondova I."/>
            <person name="Ouwerling B."/>
            <person name="Chaplin A.V."/>
            <person name="Shcherbakova V.A."/>
            <person name="Langermans J.A.M."/>
        </authorList>
    </citation>
    <scope>NUCLEOTIDE SEQUENCE [LARGE SCALE GENOMIC DNA]</scope>
    <source>
        <strain evidence="7 8">M108</strain>
    </source>
</reference>
<keyword evidence="5" id="KW-0460">Magnesium</keyword>
<comment type="similarity">
    <text evidence="2">Belongs to the Nudix hydrolase family.</text>
</comment>
<dbReference type="Proteomes" id="UP001631949">
    <property type="component" value="Unassembled WGS sequence"/>
</dbReference>
<dbReference type="PANTHER" id="PTHR43758:SF2">
    <property type="entry name" value="OXIDIZED PURINE NUCLEOSIDE TRIPHOSPHATE HYDROLASE"/>
    <property type="match status" value="1"/>
</dbReference>
<evidence type="ECO:0000256" key="1">
    <source>
        <dbReference type="ARBA" id="ARBA00001946"/>
    </source>
</evidence>
<dbReference type="InterPro" id="IPR003562">
    <property type="entry name" value="Mutator_MutX_prot"/>
</dbReference>
<dbReference type="PROSITE" id="PS51462">
    <property type="entry name" value="NUDIX"/>
    <property type="match status" value="1"/>
</dbReference>
<gene>
    <name evidence="7" type="ORF">ACKQTC_00325</name>
</gene>
<dbReference type="PROSITE" id="PS00893">
    <property type="entry name" value="NUDIX_BOX"/>
    <property type="match status" value="1"/>
</dbReference>
<dbReference type="SUPFAM" id="SSF55811">
    <property type="entry name" value="Nudix"/>
    <property type="match status" value="1"/>
</dbReference>
<dbReference type="GO" id="GO:0016787">
    <property type="term" value="F:hydrolase activity"/>
    <property type="evidence" value="ECO:0007669"/>
    <property type="project" value="UniProtKB-KW"/>
</dbReference>
<comment type="caution">
    <text evidence="7">The sequence shown here is derived from an EMBL/GenBank/DDBJ whole genome shotgun (WGS) entry which is preliminary data.</text>
</comment>
<evidence type="ECO:0000256" key="5">
    <source>
        <dbReference type="ARBA" id="ARBA00022842"/>
    </source>
</evidence>
<evidence type="ECO:0000313" key="8">
    <source>
        <dbReference type="Proteomes" id="UP001631949"/>
    </source>
</evidence>
<evidence type="ECO:0000259" key="6">
    <source>
        <dbReference type="PROSITE" id="PS51462"/>
    </source>
</evidence>
<feature type="domain" description="Nudix hydrolase" evidence="6">
    <location>
        <begin position="1"/>
        <end position="128"/>
    </location>
</feature>
<name>A0ABW9GXS5_9FIRM</name>
<dbReference type="CDD" id="cd18886">
    <property type="entry name" value="NUDIX_MutT_Nudt1"/>
    <property type="match status" value="1"/>
</dbReference>
<evidence type="ECO:0000256" key="3">
    <source>
        <dbReference type="ARBA" id="ARBA00022723"/>
    </source>
</evidence>
<dbReference type="InterPro" id="IPR015797">
    <property type="entry name" value="NUDIX_hydrolase-like_dom_sf"/>
</dbReference>
<protein>
    <submittedName>
        <fullName evidence="7">NUDIX hydrolase</fullName>
    </submittedName>
</protein>
<dbReference type="PANTHER" id="PTHR43758">
    <property type="entry name" value="7,8-DIHYDRO-8-OXOGUANINE TRIPHOSPHATASE"/>
    <property type="match status" value="1"/>
</dbReference>
<organism evidence="7 8">
    <name type="scientific">Peptococcus simiae</name>
    <dbReference type="NCBI Taxonomy" id="1643805"/>
    <lineage>
        <taxon>Bacteria</taxon>
        <taxon>Bacillati</taxon>
        <taxon>Bacillota</taxon>
        <taxon>Clostridia</taxon>
        <taxon>Eubacteriales</taxon>
        <taxon>Peptococcaceae</taxon>
        <taxon>Peptococcus</taxon>
    </lineage>
</organism>
<keyword evidence="4 7" id="KW-0378">Hydrolase</keyword>